<reference evidence="2" key="1">
    <citation type="journal article" date="2023" name="Front. Plant Sci.">
        <title>Chromosomal-level genome assembly of Melastoma candidum provides insights into trichome evolution.</title>
        <authorList>
            <person name="Zhong Y."/>
            <person name="Wu W."/>
            <person name="Sun C."/>
            <person name="Zou P."/>
            <person name="Liu Y."/>
            <person name="Dai S."/>
            <person name="Zhou R."/>
        </authorList>
    </citation>
    <scope>NUCLEOTIDE SEQUENCE [LARGE SCALE GENOMIC DNA]</scope>
</reference>
<gene>
    <name evidence="1" type="ORF">MLD38_006985</name>
</gene>
<dbReference type="Proteomes" id="UP001057402">
    <property type="component" value="Chromosome 3"/>
</dbReference>
<comment type="caution">
    <text evidence="1">The sequence shown here is derived from an EMBL/GenBank/DDBJ whole genome shotgun (WGS) entry which is preliminary data.</text>
</comment>
<keyword evidence="2" id="KW-1185">Reference proteome</keyword>
<protein>
    <submittedName>
        <fullName evidence="1">Uncharacterized protein</fullName>
    </submittedName>
</protein>
<evidence type="ECO:0000313" key="2">
    <source>
        <dbReference type="Proteomes" id="UP001057402"/>
    </source>
</evidence>
<dbReference type="EMBL" id="CM042882">
    <property type="protein sequence ID" value="KAI4380843.1"/>
    <property type="molecule type" value="Genomic_DNA"/>
</dbReference>
<sequence>MRTWCCCLWFVEDSGGRKYSETMRGNGNDFEGEGGLGFGEEEGEQDRGMDLFKGSLMGRNGSKGESSGCSGEETRDPQHKRAKVYVDG</sequence>
<accession>A0ACB9RR07</accession>
<name>A0ACB9RR07_9MYRT</name>
<organism evidence="1 2">
    <name type="scientific">Melastoma candidum</name>
    <dbReference type="NCBI Taxonomy" id="119954"/>
    <lineage>
        <taxon>Eukaryota</taxon>
        <taxon>Viridiplantae</taxon>
        <taxon>Streptophyta</taxon>
        <taxon>Embryophyta</taxon>
        <taxon>Tracheophyta</taxon>
        <taxon>Spermatophyta</taxon>
        <taxon>Magnoliopsida</taxon>
        <taxon>eudicotyledons</taxon>
        <taxon>Gunneridae</taxon>
        <taxon>Pentapetalae</taxon>
        <taxon>rosids</taxon>
        <taxon>malvids</taxon>
        <taxon>Myrtales</taxon>
        <taxon>Melastomataceae</taxon>
        <taxon>Melastomatoideae</taxon>
        <taxon>Melastomateae</taxon>
        <taxon>Melastoma</taxon>
    </lineage>
</organism>
<proteinExistence type="predicted"/>
<evidence type="ECO:0000313" key="1">
    <source>
        <dbReference type="EMBL" id="KAI4380843.1"/>
    </source>
</evidence>